<evidence type="ECO:0000256" key="1">
    <source>
        <dbReference type="ARBA" id="ARBA00022468"/>
    </source>
</evidence>
<proteinExistence type="predicted"/>
<evidence type="ECO:0000313" key="5">
    <source>
        <dbReference type="EMBL" id="CAF1476690.1"/>
    </source>
</evidence>
<evidence type="ECO:0000259" key="4">
    <source>
        <dbReference type="PROSITE" id="PS50181"/>
    </source>
</evidence>
<dbReference type="GO" id="GO:0005096">
    <property type="term" value="F:GTPase activator activity"/>
    <property type="evidence" value="ECO:0007669"/>
    <property type="project" value="UniProtKB-KW"/>
</dbReference>
<reference evidence="5" key="1">
    <citation type="submission" date="2021-02" db="EMBL/GenBank/DDBJ databases">
        <authorList>
            <person name="Nowell W R."/>
        </authorList>
    </citation>
    <scope>NUCLEOTIDE SEQUENCE</scope>
</reference>
<dbReference type="GO" id="GO:0048471">
    <property type="term" value="C:perinuclear region of cytoplasm"/>
    <property type="evidence" value="ECO:0007669"/>
    <property type="project" value="TreeGrafter"/>
</dbReference>
<dbReference type="SMART" id="SM00256">
    <property type="entry name" value="FBOX"/>
    <property type="match status" value="1"/>
</dbReference>
<name>A0A815RF25_ADIRI</name>
<dbReference type="PANTHER" id="PTHR24113">
    <property type="entry name" value="RAN GTPASE-ACTIVATING PROTEIN 1"/>
    <property type="match status" value="1"/>
</dbReference>
<dbReference type="Gene3D" id="3.80.10.10">
    <property type="entry name" value="Ribonuclease Inhibitor"/>
    <property type="match status" value="7"/>
</dbReference>
<dbReference type="InterPro" id="IPR032675">
    <property type="entry name" value="LRR_dom_sf"/>
</dbReference>
<dbReference type="InterPro" id="IPR001810">
    <property type="entry name" value="F-box_dom"/>
</dbReference>
<dbReference type="Proteomes" id="UP000663852">
    <property type="component" value="Unassembled WGS sequence"/>
</dbReference>
<dbReference type="InterPro" id="IPR001611">
    <property type="entry name" value="Leu-rich_rpt"/>
</dbReference>
<feature type="domain" description="F-box" evidence="4">
    <location>
        <begin position="3"/>
        <end position="54"/>
    </location>
</feature>
<dbReference type="SUPFAM" id="SSF52047">
    <property type="entry name" value="RNI-like"/>
    <property type="match status" value="3"/>
</dbReference>
<evidence type="ECO:0000256" key="3">
    <source>
        <dbReference type="ARBA" id="ARBA00022737"/>
    </source>
</evidence>
<dbReference type="GO" id="GO:0031267">
    <property type="term" value="F:small GTPase binding"/>
    <property type="evidence" value="ECO:0007669"/>
    <property type="project" value="TreeGrafter"/>
</dbReference>
<dbReference type="OrthoDB" id="120976at2759"/>
<dbReference type="AlphaFoldDB" id="A0A815RF25"/>
<evidence type="ECO:0000256" key="2">
    <source>
        <dbReference type="ARBA" id="ARBA00022614"/>
    </source>
</evidence>
<dbReference type="Pfam" id="PF00646">
    <property type="entry name" value="F-box"/>
    <property type="match status" value="1"/>
</dbReference>
<dbReference type="GO" id="GO:0006913">
    <property type="term" value="P:nucleocytoplasmic transport"/>
    <property type="evidence" value="ECO:0007669"/>
    <property type="project" value="TreeGrafter"/>
</dbReference>
<dbReference type="Pfam" id="PF13516">
    <property type="entry name" value="LRR_6"/>
    <property type="match status" value="12"/>
</dbReference>
<dbReference type="SUPFAM" id="SSF81383">
    <property type="entry name" value="F-box domain"/>
    <property type="match status" value="1"/>
</dbReference>
<accession>A0A815RF25</accession>
<keyword evidence="1" id="KW-0343">GTPase activation</keyword>
<sequence>MSNLLLMDLPVEMLHRIFDELDVYTIISSVRGVCRQLRDTVNSYNRFKLKFSSIEESRLKFVSRHIQPSNVISLDLVGGHNDEGCIRVFLQNFNINQFNRLRSLTIEQAHNIGFADLLSNVSTDLMFSLTINAPILRPETFSIILQLIIGTNLRKLNLNSFTYKPTIVSWPIQNTLEQLTIGGCSYDGYRLIVANSHGLRKLIIKNGLMSGVSEAVSSYASVGLDSAKRQRISNDSQVLDSQLSSLTIESCRILTQHLECYLSLTRSLVHMKLVLSRSTLDSLFEGSFWEQLIRNNLPVLIKFEFCLTCENIEFNAESTFDSIVSPFQSPFWLQDKKWFVACDYILRTSELVLYTTPICVKTGREWTTLRASSLSPKCYCHLGWCENQFDPIESKTFSKMNLVSSKISDNILQYITLALLDQKTIKTLKLSHNQIGDMGAKQLADALQNHQVLTDLDLSYNNIGNDGAKYLYYKLKDNKTLTRLDLKNNPGKYCQFVSLNFRIRSYEGLVEIRLNSKCIDDDGMIFLSEVLFNSPIKLFSLDLSHNEIGDSGVQRLADTLRNNQILCTLDLSNNKITNFGFQYIYDILKENQSLKELELKNNPSNYCVAMSAAIKIRANGKTSKMNLSGENIGDEGIKYISEALHNNQRLIELDISNNAIGDIGVKYLSDALKHNQTLTKLILRVDREKKEWYDCFSYQSKSSPSTNCENRISEEGTKYLADALETNKTLRNLDLSGNRTGDAGVKYLANSLQKNQLKELILANQYKNYQIGDLGAQYLADALKQNTCLTKLDLSSNQIGDTGAQYLADALRNNQTLITLNLESNLIQNTGLEYLHNALKDNQTLKELKLAKNPGSFGMAVSAAIQIRNNQAITTISVQCGSIDDESIKFVSEALLHNQTLIELNLSSNKLGDIAMRNLCNVLQNNTTLTSIDVSGNQFGDNGVKYLADVLKNSKTLIKLIVNSYDFNDNRRVSDIGARYLAEALKTNKTLQELELNMNPRGYCAVLQEVVKARNKNITTIDLGGYEIKSEELQYLVSELQHNQTLTALNLRGNSLGQNEARYLSDLLRNNKTLKELDLTYNEIRDTGIQYLANALYSNTTLTTLTLDETKIGHVGAKHLANALRNNRTLLTLDIKSNHIHDIGVQHLASALRTNRTLEVLKVGNNSISNKLRSQLTSEDQRWCFTIERRRPFDEDEWLYYESD</sequence>
<dbReference type="PROSITE" id="PS50181">
    <property type="entry name" value="FBOX"/>
    <property type="match status" value="1"/>
</dbReference>
<dbReference type="InterPro" id="IPR036047">
    <property type="entry name" value="F-box-like_dom_sf"/>
</dbReference>
<dbReference type="SMART" id="SM00368">
    <property type="entry name" value="LRR_RI"/>
    <property type="match status" value="17"/>
</dbReference>
<dbReference type="PANTHER" id="PTHR24113:SF12">
    <property type="entry name" value="RAN GTPASE-ACTIVATING PROTEIN 1"/>
    <property type="match status" value="1"/>
</dbReference>
<keyword evidence="3" id="KW-0677">Repeat</keyword>
<organism evidence="5 6">
    <name type="scientific">Adineta ricciae</name>
    <name type="common">Rotifer</name>
    <dbReference type="NCBI Taxonomy" id="249248"/>
    <lineage>
        <taxon>Eukaryota</taxon>
        <taxon>Metazoa</taxon>
        <taxon>Spiralia</taxon>
        <taxon>Gnathifera</taxon>
        <taxon>Rotifera</taxon>
        <taxon>Eurotatoria</taxon>
        <taxon>Bdelloidea</taxon>
        <taxon>Adinetida</taxon>
        <taxon>Adinetidae</taxon>
        <taxon>Adineta</taxon>
    </lineage>
</organism>
<dbReference type="GO" id="GO:0005634">
    <property type="term" value="C:nucleus"/>
    <property type="evidence" value="ECO:0007669"/>
    <property type="project" value="TreeGrafter"/>
</dbReference>
<dbReference type="InterPro" id="IPR027038">
    <property type="entry name" value="RanGap"/>
</dbReference>
<keyword evidence="2" id="KW-0433">Leucine-rich repeat</keyword>
<gene>
    <name evidence="5" type="ORF">EDS130_LOCUS41162</name>
</gene>
<dbReference type="GO" id="GO:0005829">
    <property type="term" value="C:cytosol"/>
    <property type="evidence" value="ECO:0007669"/>
    <property type="project" value="TreeGrafter"/>
</dbReference>
<protein>
    <recommendedName>
        <fullName evidence="4">F-box domain-containing protein</fullName>
    </recommendedName>
</protein>
<comment type="caution">
    <text evidence="5">The sequence shown here is derived from an EMBL/GenBank/DDBJ whole genome shotgun (WGS) entry which is preliminary data.</text>
</comment>
<dbReference type="EMBL" id="CAJNOJ010000528">
    <property type="protein sequence ID" value="CAF1476690.1"/>
    <property type="molecule type" value="Genomic_DNA"/>
</dbReference>
<evidence type="ECO:0000313" key="6">
    <source>
        <dbReference type="Proteomes" id="UP000663852"/>
    </source>
</evidence>